<keyword evidence="10" id="KW-0472">Membrane</keyword>
<dbReference type="GeneID" id="30149985"/>
<name>A0A1E3QUP1_9ASCO</name>
<keyword evidence="8 13" id="KW-0811">Translocation</keyword>
<keyword evidence="3 13" id="KW-0813">Transport</keyword>
<dbReference type="SUPFAM" id="SSF144122">
    <property type="entry name" value="Tim10-like"/>
    <property type="match status" value="1"/>
</dbReference>
<dbReference type="Pfam" id="PF02953">
    <property type="entry name" value="zf-Tim10_DDP"/>
    <property type="match status" value="1"/>
</dbReference>
<dbReference type="GO" id="GO:0042719">
    <property type="term" value="C:mitochondrial intermembrane space chaperone complex"/>
    <property type="evidence" value="ECO:0007669"/>
    <property type="project" value="EnsemblFungi"/>
</dbReference>
<evidence type="ECO:0000256" key="6">
    <source>
        <dbReference type="ARBA" id="ARBA00022833"/>
    </source>
</evidence>
<evidence type="ECO:0000256" key="7">
    <source>
        <dbReference type="ARBA" id="ARBA00022927"/>
    </source>
</evidence>
<comment type="domain">
    <text evidence="13">The twin CX3C motif contains 4 conserved Cys residues that form 2 disulfide bonds in the mitochondrial intermembrane space.</text>
</comment>
<dbReference type="GO" id="GO:0046872">
    <property type="term" value="F:metal ion binding"/>
    <property type="evidence" value="ECO:0007669"/>
    <property type="project" value="UniProtKB-KW"/>
</dbReference>
<comment type="subunit">
    <text evidence="13">Heterohexamer.</text>
</comment>
<keyword evidence="5 13" id="KW-0999">Mitochondrion inner membrane</keyword>
<evidence type="ECO:0000256" key="12">
    <source>
        <dbReference type="ARBA" id="ARBA00023186"/>
    </source>
</evidence>
<comment type="similarity">
    <text evidence="2 13">Belongs to the small Tim family.</text>
</comment>
<dbReference type="GO" id="GO:0045039">
    <property type="term" value="P:protein insertion into mitochondrial inner membrane"/>
    <property type="evidence" value="ECO:0007669"/>
    <property type="project" value="EnsemblFungi"/>
</dbReference>
<evidence type="ECO:0000313" key="16">
    <source>
        <dbReference type="Proteomes" id="UP000094336"/>
    </source>
</evidence>
<reference evidence="16" key="1">
    <citation type="submission" date="2016-05" db="EMBL/GenBank/DDBJ databases">
        <title>Comparative genomics of biotechnologically important yeasts.</title>
        <authorList>
            <consortium name="DOE Joint Genome Institute"/>
            <person name="Riley R."/>
            <person name="Haridas S."/>
            <person name="Wolfe K.H."/>
            <person name="Lopes M.R."/>
            <person name="Hittinger C.T."/>
            <person name="Goker M."/>
            <person name="Salamov A."/>
            <person name="Wisecaver J."/>
            <person name="Long T.M."/>
            <person name="Aerts A.L."/>
            <person name="Barry K."/>
            <person name="Choi C."/>
            <person name="Clum A."/>
            <person name="Coughlan A.Y."/>
            <person name="Deshpande S."/>
            <person name="Douglass A.P."/>
            <person name="Hanson S.J."/>
            <person name="Klenk H.-P."/>
            <person name="Labutti K."/>
            <person name="Lapidus A."/>
            <person name="Lindquist E."/>
            <person name="Lipzen A."/>
            <person name="Meier-Kolthoff J.P."/>
            <person name="Ohm R.A."/>
            <person name="Otillar R.P."/>
            <person name="Pangilinan J."/>
            <person name="Peng Y."/>
            <person name="Rokas A."/>
            <person name="Rosa C.A."/>
            <person name="Scheuner C."/>
            <person name="Sibirny A.A."/>
            <person name="Slot J.C."/>
            <person name="Stielow J.B."/>
            <person name="Sun H."/>
            <person name="Kurtzman C.P."/>
            <person name="Blackwell M."/>
            <person name="Grigoriev I.V."/>
            <person name="Jeffries T.W."/>
        </authorList>
    </citation>
    <scope>NUCLEOTIDE SEQUENCE [LARGE SCALE GENOMIC DNA]</scope>
    <source>
        <strain evidence="16">NRRL Y-12698</strain>
    </source>
</reference>
<dbReference type="OrthoDB" id="7813104at2759"/>
<evidence type="ECO:0000313" key="15">
    <source>
        <dbReference type="EMBL" id="ODQ80667.1"/>
    </source>
</evidence>
<dbReference type="AlphaFoldDB" id="A0A1E3QUP1"/>
<evidence type="ECO:0000256" key="5">
    <source>
        <dbReference type="ARBA" id="ARBA00022792"/>
    </source>
</evidence>
<dbReference type="GO" id="GO:0140318">
    <property type="term" value="F:protein transporter activity"/>
    <property type="evidence" value="ECO:0007669"/>
    <property type="project" value="EnsemblFungi"/>
</dbReference>
<comment type="subcellular location">
    <subcellularLocation>
        <location evidence="1 13">Mitochondrion inner membrane</location>
        <topology evidence="1 13">Peripheral membrane protein</topology>
        <orientation evidence="1 13">Intermembrane side</orientation>
    </subcellularLocation>
</comment>
<keyword evidence="16" id="KW-1185">Reference proteome</keyword>
<dbReference type="RefSeq" id="XP_018985995.1">
    <property type="nucleotide sequence ID" value="XM_019132132.1"/>
</dbReference>
<proteinExistence type="inferred from homology"/>
<evidence type="ECO:0000256" key="2">
    <source>
        <dbReference type="ARBA" id="ARBA00006720"/>
    </source>
</evidence>
<evidence type="ECO:0000256" key="13">
    <source>
        <dbReference type="RuleBase" id="RU367043"/>
    </source>
</evidence>
<keyword evidence="12 13" id="KW-0143">Chaperone</keyword>
<evidence type="ECO:0000259" key="14">
    <source>
        <dbReference type="Pfam" id="PF02953"/>
    </source>
</evidence>
<dbReference type="GO" id="GO:0015031">
    <property type="term" value="P:protein transport"/>
    <property type="evidence" value="ECO:0007669"/>
    <property type="project" value="UniProtKB-KW"/>
</dbReference>
<evidence type="ECO:0000256" key="3">
    <source>
        <dbReference type="ARBA" id="ARBA00022448"/>
    </source>
</evidence>
<accession>A0A1E3QUP1</accession>
<dbReference type="GO" id="GO:0005743">
    <property type="term" value="C:mitochondrial inner membrane"/>
    <property type="evidence" value="ECO:0007669"/>
    <property type="project" value="UniProtKB-SubCell"/>
</dbReference>
<dbReference type="FunFam" id="1.10.287.810:FF:000001">
    <property type="entry name" value="mitochondrial import inner membrane translocase subunit TIM13"/>
    <property type="match status" value="1"/>
</dbReference>
<protein>
    <recommendedName>
        <fullName evidence="13">Mitochondrial import inner membrane translocase subunit</fullName>
    </recommendedName>
</protein>
<dbReference type="EMBL" id="KV454429">
    <property type="protein sequence ID" value="ODQ80667.1"/>
    <property type="molecule type" value="Genomic_DNA"/>
</dbReference>
<keyword evidence="11 13" id="KW-1015">Disulfide bond</keyword>
<evidence type="ECO:0000256" key="11">
    <source>
        <dbReference type="ARBA" id="ARBA00023157"/>
    </source>
</evidence>
<dbReference type="InterPro" id="IPR035427">
    <property type="entry name" value="Tim10-like_dom_sf"/>
</dbReference>
<gene>
    <name evidence="15" type="ORF">BABINDRAFT_47805</name>
</gene>
<dbReference type="InterPro" id="IPR004217">
    <property type="entry name" value="Tim10-like"/>
</dbReference>
<evidence type="ECO:0000256" key="9">
    <source>
        <dbReference type="ARBA" id="ARBA00023128"/>
    </source>
</evidence>
<sequence length="99" mass="10727">MALFGSAAPQQNAVQASQARQQIQDQIAQELAVANASELVNKLTDNCFASCIANPGPSFSAQEDTCVNQCLEKYMRSWNVISRTYVARIQKASSSGELN</sequence>
<evidence type="ECO:0000256" key="10">
    <source>
        <dbReference type="ARBA" id="ARBA00023136"/>
    </source>
</evidence>
<dbReference type="Gene3D" id="1.10.287.810">
    <property type="entry name" value="Mitochondrial import inner membrane translocase subunit tim13 like domains"/>
    <property type="match status" value="1"/>
</dbReference>
<keyword evidence="6" id="KW-0862">Zinc</keyword>
<evidence type="ECO:0000256" key="1">
    <source>
        <dbReference type="ARBA" id="ARBA00004137"/>
    </source>
</evidence>
<organism evidence="15 16">
    <name type="scientific">Babjeviella inositovora NRRL Y-12698</name>
    <dbReference type="NCBI Taxonomy" id="984486"/>
    <lineage>
        <taxon>Eukaryota</taxon>
        <taxon>Fungi</taxon>
        <taxon>Dikarya</taxon>
        <taxon>Ascomycota</taxon>
        <taxon>Saccharomycotina</taxon>
        <taxon>Pichiomycetes</taxon>
        <taxon>Serinales incertae sedis</taxon>
        <taxon>Babjeviella</taxon>
    </lineage>
</organism>
<dbReference type="Proteomes" id="UP000094336">
    <property type="component" value="Unassembled WGS sequence"/>
</dbReference>
<evidence type="ECO:0000256" key="8">
    <source>
        <dbReference type="ARBA" id="ARBA00023010"/>
    </source>
</evidence>
<dbReference type="STRING" id="984486.A0A1E3QUP1"/>
<comment type="function">
    <text evidence="13">Mitochondrial intermembrane chaperone that participates in the import and insertion of some multi-pass transmembrane proteins into the mitochondrial inner membrane. Also required for the transfer of beta-barrel precursors from the TOM complex to the sorting and assembly machinery (SAM complex) of the outer membrane. Acts as a chaperone-like protein that protects the hydrophobic precursors from aggregation and guide them through the mitochondrial intermembrane space.</text>
</comment>
<evidence type="ECO:0000256" key="4">
    <source>
        <dbReference type="ARBA" id="ARBA00022723"/>
    </source>
</evidence>
<keyword evidence="4" id="KW-0479">Metal-binding</keyword>
<feature type="domain" description="Tim10-like" evidence="14">
    <location>
        <begin position="26"/>
        <end position="85"/>
    </location>
</feature>
<keyword evidence="9 13" id="KW-0496">Mitochondrion</keyword>
<keyword evidence="7 13" id="KW-0653">Protein transport</keyword>